<comment type="caution">
    <text evidence="3">The sequence shown here is derived from an EMBL/GenBank/DDBJ whole genome shotgun (WGS) entry which is preliminary data.</text>
</comment>
<evidence type="ECO:0000313" key="2">
    <source>
        <dbReference type="EMBL" id="GBF57432.1"/>
    </source>
</evidence>
<dbReference type="PANTHER" id="PTHR33055:SF3">
    <property type="entry name" value="PUTATIVE TRANSPOSASE FOR IS117-RELATED"/>
    <property type="match status" value="1"/>
</dbReference>
<dbReference type="AlphaFoldDB" id="A0A2P2EEI8"/>
<gene>
    <name evidence="2" type="ORF">PbB2_01099</name>
    <name evidence="3" type="ORF">PbB2_03166</name>
</gene>
<feature type="domain" description="Transposase IS116/IS110/IS902 C-terminal" evidence="1">
    <location>
        <begin position="9"/>
        <end position="65"/>
    </location>
</feature>
<proteinExistence type="predicted"/>
<dbReference type="Pfam" id="PF02371">
    <property type="entry name" value="Transposase_20"/>
    <property type="match status" value="1"/>
</dbReference>
<dbReference type="EMBL" id="BFBR01000015">
    <property type="protein sequence ID" value="GBF59466.1"/>
    <property type="molecule type" value="Genomic_DNA"/>
</dbReference>
<dbReference type="Proteomes" id="UP000245086">
    <property type="component" value="Unassembled WGS sequence"/>
</dbReference>
<keyword evidence="4" id="KW-1185">Reference proteome</keyword>
<organism evidence="3 4">
    <name type="scientific">Candidatus Phycosocius bacilliformis</name>
    <dbReference type="NCBI Taxonomy" id="1445552"/>
    <lineage>
        <taxon>Bacteria</taxon>
        <taxon>Pseudomonadati</taxon>
        <taxon>Pseudomonadota</taxon>
        <taxon>Alphaproteobacteria</taxon>
        <taxon>Caulobacterales</taxon>
        <taxon>Caulobacterales incertae sedis</taxon>
        <taxon>Candidatus Phycosocius</taxon>
    </lineage>
</organism>
<name>A0A2P2EEI8_9PROT</name>
<evidence type="ECO:0000313" key="4">
    <source>
        <dbReference type="Proteomes" id="UP000245086"/>
    </source>
</evidence>
<dbReference type="EMBL" id="BFBR01000003">
    <property type="protein sequence ID" value="GBF57432.1"/>
    <property type="molecule type" value="Genomic_DNA"/>
</dbReference>
<protein>
    <recommendedName>
        <fullName evidence="1">Transposase IS116/IS110/IS902 C-terminal domain-containing protein</fullName>
    </recommendedName>
</protein>
<dbReference type="GO" id="GO:0006313">
    <property type="term" value="P:DNA transposition"/>
    <property type="evidence" value="ECO:0007669"/>
    <property type="project" value="InterPro"/>
</dbReference>
<dbReference type="InterPro" id="IPR003346">
    <property type="entry name" value="Transposase_20"/>
</dbReference>
<reference evidence="3 4" key="1">
    <citation type="journal article" date="2018" name="Genome Announc.">
        <title>Draft Genome Sequence of "Candidatus Phycosocius bacilliformis," an Alphaproteobacterial Ectosymbiont of the Hydrocarbon-Producing Green Alga Botryococcus braunii.</title>
        <authorList>
            <person name="Tanabe Y."/>
            <person name="Yamaguchi H."/>
            <person name="Watanabe M.M."/>
        </authorList>
    </citation>
    <scope>NUCLEOTIDE SEQUENCE [LARGE SCALE GENOMIC DNA]</scope>
    <source>
        <strain evidence="3 4">BOTRYCO-2</strain>
    </source>
</reference>
<evidence type="ECO:0000313" key="3">
    <source>
        <dbReference type="EMBL" id="GBF59466.1"/>
    </source>
</evidence>
<sequence length="104" mass="11397">MLPELGHATRKQIACLAGLAPHPAQSGNSFKKYPMTGGRDLIRRTLFMAALTASRCHPELKHFYQNLLSNKKPKKLALAAVARKLVTIANAVLKPIQISIPQLT</sequence>
<dbReference type="GO" id="GO:0004803">
    <property type="term" value="F:transposase activity"/>
    <property type="evidence" value="ECO:0007669"/>
    <property type="project" value="InterPro"/>
</dbReference>
<dbReference type="InterPro" id="IPR047650">
    <property type="entry name" value="Transpos_IS110"/>
</dbReference>
<evidence type="ECO:0000259" key="1">
    <source>
        <dbReference type="Pfam" id="PF02371"/>
    </source>
</evidence>
<dbReference type="GO" id="GO:0003677">
    <property type="term" value="F:DNA binding"/>
    <property type="evidence" value="ECO:0007669"/>
    <property type="project" value="InterPro"/>
</dbReference>
<accession>A0A2P2EEI8</accession>
<dbReference type="PANTHER" id="PTHR33055">
    <property type="entry name" value="TRANSPOSASE FOR INSERTION SEQUENCE ELEMENT IS1111A"/>
    <property type="match status" value="1"/>
</dbReference>